<reference evidence="1 2" key="1">
    <citation type="journal article" date="2017" name="Int. J. Parasitol.">
        <title>The genome of the protozoan parasite Cystoisospora suis and a reverse vaccinology approach to identify vaccine candidates.</title>
        <authorList>
            <person name="Palmieri N."/>
            <person name="Shrestha A."/>
            <person name="Ruttkowski B."/>
            <person name="Beck T."/>
            <person name="Vogl C."/>
            <person name="Tomley F."/>
            <person name="Blake D.P."/>
            <person name="Joachim A."/>
        </authorList>
    </citation>
    <scope>NUCLEOTIDE SEQUENCE [LARGE SCALE GENOMIC DNA]</scope>
    <source>
        <strain evidence="1 2">Wien I</strain>
    </source>
</reference>
<evidence type="ECO:0000313" key="1">
    <source>
        <dbReference type="EMBL" id="PHJ19746.1"/>
    </source>
</evidence>
<evidence type="ECO:0000313" key="2">
    <source>
        <dbReference type="Proteomes" id="UP000221165"/>
    </source>
</evidence>
<comment type="caution">
    <text evidence="1">The sequence shown here is derived from an EMBL/GenBank/DDBJ whole genome shotgun (WGS) entry which is preliminary data.</text>
</comment>
<protein>
    <submittedName>
        <fullName evidence="1">Uncharacterized protein</fullName>
    </submittedName>
</protein>
<dbReference type="RefSeq" id="XP_067921442.1">
    <property type="nucleotide sequence ID" value="XM_068066587.1"/>
</dbReference>
<organism evidence="1 2">
    <name type="scientific">Cystoisospora suis</name>
    <dbReference type="NCBI Taxonomy" id="483139"/>
    <lineage>
        <taxon>Eukaryota</taxon>
        <taxon>Sar</taxon>
        <taxon>Alveolata</taxon>
        <taxon>Apicomplexa</taxon>
        <taxon>Conoidasida</taxon>
        <taxon>Coccidia</taxon>
        <taxon>Eucoccidiorida</taxon>
        <taxon>Eimeriorina</taxon>
        <taxon>Sarcocystidae</taxon>
        <taxon>Cystoisospora</taxon>
    </lineage>
</organism>
<dbReference type="AlphaFoldDB" id="A0A2C6KUI8"/>
<dbReference type="Proteomes" id="UP000221165">
    <property type="component" value="Unassembled WGS sequence"/>
</dbReference>
<dbReference type="EMBL" id="MIGC01003250">
    <property type="protein sequence ID" value="PHJ19746.1"/>
    <property type="molecule type" value="Genomic_DNA"/>
</dbReference>
<sequence>MYICTNAALRRHSTHTLNILTVRTPVYTPGQLKYHTCTDTYRISIVRGRGRPSTSSLDC</sequence>
<gene>
    <name evidence="1" type="ORF">CSUI_006427</name>
</gene>
<dbReference type="GeneID" id="94429798"/>
<proteinExistence type="predicted"/>
<accession>A0A2C6KUI8</accession>
<keyword evidence="2" id="KW-1185">Reference proteome</keyword>
<name>A0A2C6KUI8_9APIC</name>
<dbReference type="VEuPathDB" id="ToxoDB:CSUI_006427"/>